<comment type="pathway">
    <text evidence="6">Quinol/quinone metabolism; menaquinone biosynthesis.</text>
</comment>
<dbReference type="GO" id="GO:0005506">
    <property type="term" value="F:iron ion binding"/>
    <property type="evidence" value="ECO:0007669"/>
    <property type="project" value="UniProtKB-UniRule"/>
</dbReference>
<dbReference type="SUPFAM" id="SSF102114">
    <property type="entry name" value="Radical SAM enzymes"/>
    <property type="match status" value="1"/>
</dbReference>
<dbReference type="HAMAP" id="MF_00993">
    <property type="entry name" value="MqnE"/>
    <property type="match status" value="1"/>
</dbReference>
<keyword evidence="6" id="KW-0474">Menaquinone biosynthesis</keyword>
<comment type="similarity">
    <text evidence="6">Belongs to the radical SAM superfamily. MqnE family.</text>
</comment>
<feature type="binding site" evidence="6 7">
    <location>
        <position position="67"/>
    </location>
    <ligand>
        <name>[4Fe-4S] cluster</name>
        <dbReference type="ChEBI" id="CHEBI:49883"/>
        <note>4Fe-4S-S-AdoMet</note>
    </ligand>
</feature>
<dbReference type="NCBIfam" id="TIGR03700">
    <property type="entry name" value="mena_SCO4494"/>
    <property type="match status" value="1"/>
</dbReference>
<dbReference type="InterPro" id="IPR006638">
    <property type="entry name" value="Elp3/MiaA/NifB-like_rSAM"/>
</dbReference>
<comment type="catalytic activity">
    <reaction evidence="6">
        <text>3-[(1-carboxyvinyl)-oxy]benzoate + S-adenosyl-L-methionine + H2O = 6-amino-6-deoxyfutalosine + hydrogencarbonate + L-methionine + H(+)</text>
        <dbReference type="Rhea" id="RHEA:33075"/>
        <dbReference type="ChEBI" id="CHEBI:15377"/>
        <dbReference type="ChEBI" id="CHEBI:15378"/>
        <dbReference type="ChEBI" id="CHEBI:17544"/>
        <dbReference type="ChEBI" id="CHEBI:57844"/>
        <dbReference type="ChEBI" id="CHEBI:59789"/>
        <dbReference type="ChEBI" id="CHEBI:64286"/>
        <dbReference type="ChEBI" id="CHEBI:76981"/>
        <dbReference type="EC" id="2.5.1.120"/>
    </reaction>
</comment>
<keyword evidence="6" id="KW-0808">Transferase</keyword>
<keyword evidence="5 6" id="KW-0411">Iron-sulfur</keyword>
<dbReference type="GO" id="GO:0051539">
    <property type="term" value="F:4 iron, 4 sulfur cluster binding"/>
    <property type="evidence" value="ECO:0007669"/>
    <property type="project" value="UniProtKB-KW"/>
</dbReference>
<dbReference type="PANTHER" id="PTHR43076:SF7">
    <property type="entry name" value="AMINODEOXYFUTALOSINE SYNTHASE"/>
    <property type="match status" value="1"/>
</dbReference>
<dbReference type="InterPro" id="IPR020050">
    <property type="entry name" value="FO_synthase_su2"/>
</dbReference>
<dbReference type="EC" id="2.5.1.120" evidence="6"/>
<sequence length="365" mass="40553">MLDQNILTGIAAKVASGERLTRDDGIALYHSNDLLTIGKLASLVRERKNGKKAFFIVNRHINHTNICINRCKLCAFGRDADDPAAYVMSIDEIEAKVAESADQNISEIHIVGGLNSDLKLDFYVEMMQRVRKVLPGVVIQSLTAVEIEFLAQIHNMTYQAVLETLHKVGLDSLPGGGAEIFAPRVREIICPKKIDGDKWLAVHRAAHEIGMRTNATMLYGHVETIEERVDHLIQLRELQDQTGGFLTFIPLAFHPKNTALESMGINTTTGYEDLKTLAIARLMLDNFDHIKAYWITVGPKLAQVSLAFGVDDLDGTVVEEKIAHDAGAQTDQAMSKNKLIKMIKFAGYIPVQRDTLYNVVEEGFN</sequence>
<keyword evidence="1 6" id="KW-0004">4Fe-4S</keyword>
<dbReference type="AlphaFoldDB" id="A0A1I2NA36"/>
<evidence type="ECO:0000256" key="2">
    <source>
        <dbReference type="ARBA" id="ARBA00022691"/>
    </source>
</evidence>
<dbReference type="RefSeq" id="WP_092468257.1">
    <property type="nucleotide sequence ID" value="NZ_FOOX01000001.1"/>
</dbReference>
<dbReference type="PANTHER" id="PTHR43076">
    <property type="entry name" value="FO SYNTHASE (COFH)"/>
    <property type="match status" value="1"/>
</dbReference>
<organism evidence="10 11">
    <name type="scientific">Desulfotruncus arcticus DSM 17038</name>
    <dbReference type="NCBI Taxonomy" id="1121424"/>
    <lineage>
        <taxon>Bacteria</taxon>
        <taxon>Bacillati</taxon>
        <taxon>Bacillota</taxon>
        <taxon>Clostridia</taxon>
        <taxon>Eubacteriales</taxon>
        <taxon>Desulfallaceae</taxon>
        <taxon>Desulfotruncus</taxon>
    </lineage>
</organism>
<keyword evidence="4 6" id="KW-0408">Iron</keyword>
<dbReference type="SFLD" id="SFLDG01389">
    <property type="entry name" value="menaquinone_synthsis_involved"/>
    <property type="match status" value="1"/>
</dbReference>
<evidence type="ECO:0000256" key="3">
    <source>
        <dbReference type="ARBA" id="ARBA00022723"/>
    </source>
</evidence>
<evidence type="ECO:0000313" key="10">
    <source>
        <dbReference type="EMBL" id="SFG00622.1"/>
    </source>
</evidence>
<feature type="domain" description="Radical SAM core" evidence="9">
    <location>
        <begin position="53"/>
        <end position="285"/>
    </location>
</feature>
<evidence type="ECO:0000256" key="5">
    <source>
        <dbReference type="ARBA" id="ARBA00023014"/>
    </source>
</evidence>
<evidence type="ECO:0000256" key="4">
    <source>
        <dbReference type="ARBA" id="ARBA00023004"/>
    </source>
</evidence>
<dbReference type="Pfam" id="PF04055">
    <property type="entry name" value="Radical_SAM"/>
    <property type="match status" value="1"/>
</dbReference>
<dbReference type="NCBIfam" id="TIGR00423">
    <property type="entry name" value="CofH family radical SAM protein"/>
    <property type="match status" value="1"/>
</dbReference>
<dbReference type="InterPro" id="IPR013785">
    <property type="entry name" value="Aldolase_TIM"/>
</dbReference>
<dbReference type="EMBL" id="FOOX01000001">
    <property type="protein sequence ID" value="SFG00622.1"/>
    <property type="molecule type" value="Genomic_DNA"/>
</dbReference>
<keyword evidence="2 6" id="KW-0949">S-adenosyl-L-methionine</keyword>
<dbReference type="GO" id="GO:0009234">
    <property type="term" value="P:menaquinone biosynthetic process"/>
    <property type="evidence" value="ECO:0007669"/>
    <property type="project" value="UniProtKB-UniRule"/>
</dbReference>
<dbReference type="GO" id="GO:0102573">
    <property type="term" value="F:aminodeoxyfutalosine synthase activity"/>
    <property type="evidence" value="ECO:0007669"/>
    <property type="project" value="UniProtKB-EC"/>
</dbReference>
<protein>
    <recommendedName>
        <fullName evidence="6">Aminodeoxyfutalosine synthase</fullName>
        <shortName evidence="6">AFL synthase</shortName>
        <shortName evidence="6">Aminofutalosine synthase</shortName>
        <ecNumber evidence="6">2.5.1.120</ecNumber>
    </recommendedName>
    <alternativeName>
        <fullName evidence="6">Menaquinone biosynthetic enzyme MqnE</fullName>
    </alternativeName>
</protein>
<dbReference type="OrthoDB" id="9802027at2"/>
<keyword evidence="11" id="KW-1185">Reference proteome</keyword>
<dbReference type="SMART" id="SM00729">
    <property type="entry name" value="Elp3"/>
    <property type="match status" value="1"/>
</dbReference>
<dbReference type="CDD" id="cd01335">
    <property type="entry name" value="Radical_SAM"/>
    <property type="match status" value="1"/>
</dbReference>
<evidence type="ECO:0000256" key="7">
    <source>
        <dbReference type="PIRSR" id="PIRSR004762-1"/>
    </source>
</evidence>
<dbReference type="SFLD" id="SFLDF00342">
    <property type="entry name" value="cyclic_dehypoxanthine_futalosi"/>
    <property type="match status" value="1"/>
</dbReference>
<evidence type="ECO:0000259" key="9">
    <source>
        <dbReference type="PROSITE" id="PS51918"/>
    </source>
</evidence>
<dbReference type="GO" id="GO:0044689">
    <property type="term" value="F:7,8-didemethyl-8-hydroxy-5-deazariboflavin synthase activity"/>
    <property type="evidence" value="ECO:0007669"/>
    <property type="project" value="TreeGrafter"/>
</dbReference>
<dbReference type="Proteomes" id="UP000199337">
    <property type="component" value="Unassembled WGS sequence"/>
</dbReference>
<dbReference type="STRING" id="341036.SAMN05660649_00446"/>
<accession>A0A1I2NA36</accession>
<keyword evidence="3 6" id="KW-0479">Metal-binding</keyword>
<dbReference type="PROSITE" id="PS51918">
    <property type="entry name" value="RADICAL_SAM"/>
    <property type="match status" value="1"/>
</dbReference>
<name>A0A1I2NA36_9FIRM</name>
<dbReference type="SFLD" id="SFLDF00343">
    <property type="entry name" value="aminofutalosine_synthase_(mqnE"/>
    <property type="match status" value="1"/>
</dbReference>
<reference evidence="11" key="1">
    <citation type="submission" date="2016-10" db="EMBL/GenBank/DDBJ databases">
        <authorList>
            <person name="Varghese N."/>
            <person name="Submissions S."/>
        </authorList>
    </citation>
    <scope>NUCLEOTIDE SEQUENCE [LARGE SCALE GENOMIC DNA]</scope>
    <source>
        <strain evidence="11">DSM 17038</strain>
    </source>
</reference>
<evidence type="ECO:0000256" key="6">
    <source>
        <dbReference type="HAMAP-Rule" id="MF_00993"/>
    </source>
</evidence>
<dbReference type="InterPro" id="IPR058240">
    <property type="entry name" value="rSAM_sf"/>
</dbReference>
<dbReference type="InterPro" id="IPR034405">
    <property type="entry name" value="F420"/>
</dbReference>
<evidence type="ECO:0000256" key="1">
    <source>
        <dbReference type="ARBA" id="ARBA00022485"/>
    </source>
</evidence>
<dbReference type="InterPro" id="IPR007197">
    <property type="entry name" value="rSAM"/>
</dbReference>
<dbReference type="Gene3D" id="3.20.20.70">
    <property type="entry name" value="Aldolase class I"/>
    <property type="match status" value="1"/>
</dbReference>
<feature type="binding site" evidence="6 7">
    <location>
        <position position="71"/>
    </location>
    <ligand>
        <name>[4Fe-4S] cluster</name>
        <dbReference type="ChEBI" id="CHEBI:49883"/>
        <note>4Fe-4S-S-AdoMet</note>
    </ligand>
</feature>
<gene>
    <name evidence="6" type="primary">mqnE</name>
    <name evidence="10" type="ORF">SAMN05660649_00446</name>
</gene>
<dbReference type="SFLD" id="SFLDG01064">
    <property type="entry name" value="F420__menaquinone_cofactor_bio"/>
    <property type="match status" value="1"/>
</dbReference>
<dbReference type="SFLD" id="SFLDS00029">
    <property type="entry name" value="Radical_SAM"/>
    <property type="match status" value="1"/>
</dbReference>
<dbReference type="UniPathway" id="UPA00079"/>
<comment type="function">
    <text evidence="6">Radical SAM enzyme that catalyzes the addition of the adenosyl radical to the double bond of 3-[(1-carboxyvinyl)oxy]benzoate, leading to aminodeoxyfutalosine (AFL), a key intermediate in the formation of menaquinone (MK, vitamin K2) from chorismate.</text>
</comment>
<comment type="cofactor">
    <cofactor evidence="6 7">
        <name>[4Fe-4S] cluster</name>
        <dbReference type="ChEBI" id="CHEBI:49883"/>
    </cofactor>
    <text evidence="6 7">Binds 1 [4Fe-4S] cluster. The cluster is coordinated with 3 cysteines and an exchangeable S-adenosyl-L-methionine.</text>
</comment>
<feature type="binding site" evidence="6 7">
    <location>
        <position position="74"/>
    </location>
    <ligand>
        <name>[4Fe-4S] cluster</name>
        <dbReference type="ChEBI" id="CHEBI:49883"/>
        <note>4Fe-4S-S-AdoMet</note>
    </ligand>
</feature>
<dbReference type="InterPro" id="IPR045567">
    <property type="entry name" value="CofH/MnqC-like_C"/>
</dbReference>
<dbReference type="PIRSF" id="PIRSF004762">
    <property type="entry name" value="CHP00423"/>
    <property type="match status" value="1"/>
</dbReference>
<evidence type="ECO:0000313" key="11">
    <source>
        <dbReference type="Proteomes" id="UP000199337"/>
    </source>
</evidence>
<dbReference type="Pfam" id="PF19288">
    <property type="entry name" value="CofH_C"/>
    <property type="match status" value="1"/>
</dbReference>
<dbReference type="InterPro" id="IPR022432">
    <property type="entry name" value="MqnE"/>
</dbReference>
<feature type="binding site" evidence="8">
    <location>
        <position position="179"/>
    </location>
    <ligand>
        <name>S-adenosyl-L-methionine</name>
        <dbReference type="ChEBI" id="CHEBI:59789"/>
    </ligand>
</feature>
<evidence type="ECO:0000256" key="8">
    <source>
        <dbReference type="PIRSR" id="PIRSR004762-2"/>
    </source>
</evidence>
<proteinExistence type="inferred from homology"/>